<name>A0AAF0D1U8_ODILC</name>
<dbReference type="PANTHER" id="PTHR42983">
    <property type="entry name" value="DINITROGENASE IRON-MOLYBDENUM COFACTOR PROTEIN-RELATED"/>
    <property type="match status" value="1"/>
</dbReference>
<dbReference type="InterPro" id="IPR036105">
    <property type="entry name" value="DiNase_FeMo-co_biosyn_sf"/>
</dbReference>
<dbReference type="EMBL" id="CP091871">
    <property type="protein sequence ID" value="WEU40168.1"/>
    <property type="molecule type" value="Genomic_DNA"/>
</dbReference>
<protein>
    <submittedName>
        <fullName evidence="2">NifB/NifX family molybdenum-iron cluster-binding protein</fullName>
    </submittedName>
</protein>
<dbReference type="KEGG" id="oyw:OdinLCB4_006770"/>
<accession>A0AAF0D1U8</accession>
<dbReference type="SUPFAM" id="SSF53146">
    <property type="entry name" value="Nitrogenase accessory factor-like"/>
    <property type="match status" value="1"/>
</dbReference>
<dbReference type="Proteomes" id="UP000186851">
    <property type="component" value="Chromosome"/>
</dbReference>
<dbReference type="InterPro" id="IPR003731">
    <property type="entry name" value="Di-Nase_FeMo-co_biosynth"/>
</dbReference>
<dbReference type="Gene3D" id="3.30.420.130">
    <property type="entry name" value="Dinitrogenase iron-molybdenum cofactor biosynthesis domain"/>
    <property type="match status" value="1"/>
</dbReference>
<sequence length="124" mass="13917">MVKTIIVIPVEEDKGDNSKLSQHFGRAPYLAIVEIKENNQYTIQIKPNSSQHFGGYGLPSENILKYKPDAVITYGMGPRAIQILSSNNVEILSATSPTLKENIEKYLKGQLKNQVEPCDHPHRK</sequence>
<reference evidence="2" key="2">
    <citation type="journal article" date="2022" name="Nat. Microbiol.">
        <title>A closed Candidatus Odinarchaeum chromosome exposes Asgard archaeal viruses.</title>
        <authorList>
            <person name="Tamarit D."/>
            <person name="Caceres E.F."/>
            <person name="Krupovic M."/>
            <person name="Nijland R."/>
            <person name="Eme L."/>
            <person name="Robinson N.P."/>
            <person name="Ettema T.J.G."/>
        </authorList>
    </citation>
    <scope>NUCLEOTIDE SEQUENCE</scope>
    <source>
        <strain evidence="2">LCB_4</strain>
    </source>
</reference>
<dbReference type="PANTHER" id="PTHR42983:SF1">
    <property type="entry name" value="IRON-MOLYBDENUM PROTEIN"/>
    <property type="match status" value="1"/>
</dbReference>
<evidence type="ECO:0000259" key="1">
    <source>
        <dbReference type="Pfam" id="PF02579"/>
    </source>
</evidence>
<dbReference type="Pfam" id="PF02579">
    <property type="entry name" value="Nitro_FeMo-Co"/>
    <property type="match status" value="1"/>
</dbReference>
<dbReference type="InterPro" id="IPR033913">
    <property type="entry name" value="MTH1175_dom"/>
</dbReference>
<reference evidence="2" key="1">
    <citation type="journal article" date="2017" name="Nature">
        <title>Asgard archaea illuminate the origin of eukaryotic cellular complexity.</title>
        <authorList>
            <person name="Zaremba-Niedzwiedzka K."/>
            <person name="Caceres E.F."/>
            <person name="Saw J.H."/>
            <person name="Backstrom D."/>
            <person name="Juzokaite L."/>
            <person name="Vancaester E."/>
            <person name="Seitz K.W."/>
            <person name="Anantharaman K."/>
            <person name="Starnawski P."/>
            <person name="Kjeldsen K.U."/>
            <person name="Scott M.B."/>
            <person name="Nunoura T."/>
            <person name="Banfield J.F."/>
            <person name="Schramm A."/>
            <person name="Baker B.J."/>
            <person name="Spang A."/>
            <person name="Ettema T.J.G."/>
        </authorList>
    </citation>
    <scope>NUCLEOTIDE SEQUENCE</scope>
    <source>
        <strain evidence="2">LCB_4</strain>
    </source>
</reference>
<gene>
    <name evidence="2" type="ORF">OdinLCB4_006770</name>
</gene>
<dbReference type="AlphaFoldDB" id="A0AAF0D1U8"/>
<feature type="domain" description="Dinitrogenase iron-molybdenum cofactor biosynthesis" evidence="1">
    <location>
        <begin position="16"/>
        <end position="108"/>
    </location>
</feature>
<organism evidence="2 3">
    <name type="scientific">Odinarchaeota yellowstonii (strain LCB_4)</name>
    <dbReference type="NCBI Taxonomy" id="1841599"/>
    <lineage>
        <taxon>Archaea</taxon>
        <taxon>Promethearchaeati</taxon>
        <taxon>Candidatus Odinarchaeota</taxon>
        <taxon>Candidatus Odinarchaeia</taxon>
        <taxon>Candidatus Odinarchaeales</taxon>
        <taxon>Candidatus Odinarchaeaceae</taxon>
        <taxon>Candidatus Odinarchaeum</taxon>
    </lineage>
</organism>
<evidence type="ECO:0000313" key="2">
    <source>
        <dbReference type="EMBL" id="WEU40168.1"/>
    </source>
</evidence>
<evidence type="ECO:0000313" key="3">
    <source>
        <dbReference type="Proteomes" id="UP000186851"/>
    </source>
</evidence>
<proteinExistence type="predicted"/>
<dbReference type="CDD" id="cd00851">
    <property type="entry name" value="MTH1175"/>
    <property type="match status" value="1"/>
</dbReference>